<evidence type="ECO:0000313" key="3">
    <source>
        <dbReference type="Proteomes" id="UP000241690"/>
    </source>
</evidence>
<dbReference type="Pfam" id="PF05699">
    <property type="entry name" value="Dimer_Tnp_hAT"/>
    <property type="match status" value="1"/>
</dbReference>
<evidence type="ECO:0000313" key="2">
    <source>
        <dbReference type="EMBL" id="PTB47247.1"/>
    </source>
</evidence>
<dbReference type="PANTHER" id="PTHR47611">
    <property type="entry name" value="HAT DIMERISATION DOMAIN, C-TERMINAL"/>
    <property type="match status" value="1"/>
</dbReference>
<dbReference type="InterPro" id="IPR012337">
    <property type="entry name" value="RNaseH-like_sf"/>
</dbReference>
<gene>
    <name evidence="2" type="ORF">M431DRAFT_102899</name>
</gene>
<accession>A0A2T3ZR14</accession>
<protein>
    <recommendedName>
        <fullName evidence="1">HAT C-terminal dimerisation domain-containing protein</fullName>
    </recommendedName>
</protein>
<sequence length="77" mass="8884">KANTNRFPILSILARRYLAIPATSAAIESVFSISNNIITKARNRLNPNLVSEIILLKSWMKDFKELENEYFEENNLD</sequence>
<dbReference type="Proteomes" id="UP000241690">
    <property type="component" value="Unassembled WGS sequence"/>
</dbReference>
<feature type="domain" description="HAT C-terminal dimerisation" evidence="1">
    <location>
        <begin position="1"/>
        <end position="60"/>
    </location>
</feature>
<dbReference type="RefSeq" id="XP_024766924.1">
    <property type="nucleotide sequence ID" value="XM_024911493.1"/>
</dbReference>
<proteinExistence type="predicted"/>
<dbReference type="EMBL" id="KZ680171">
    <property type="protein sequence ID" value="PTB47247.1"/>
    <property type="molecule type" value="Genomic_DNA"/>
</dbReference>
<evidence type="ECO:0000259" key="1">
    <source>
        <dbReference type="Pfam" id="PF05699"/>
    </source>
</evidence>
<dbReference type="GO" id="GO:0046983">
    <property type="term" value="F:protein dimerization activity"/>
    <property type="evidence" value="ECO:0007669"/>
    <property type="project" value="InterPro"/>
</dbReference>
<name>A0A2T3ZR14_TRIHA</name>
<dbReference type="AlphaFoldDB" id="A0A2T3ZR14"/>
<reference evidence="2 3" key="1">
    <citation type="submission" date="2016-07" db="EMBL/GenBank/DDBJ databases">
        <title>Multiple horizontal gene transfer events from other fungi enriched the ability of initially mycotrophic Trichoderma (Ascomycota) to feed on dead plant biomass.</title>
        <authorList>
            <consortium name="DOE Joint Genome Institute"/>
            <person name="Aerts A."/>
            <person name="Atanasova L."/>
            <person name="Chenthamara K."/>
            <person name="Zhang J."/>
            <person name="Grujic M."/>
            <person name="Henrissat B."/>
            <person name="Kuo A."/>
            <person name="Salamov A."/>
            <person name="Lipzen A."/>
            <person name="Labutti K."/>
            <person name="Barry K."/>
            <person name="Miao Y."/>
            <person name="Rahimi M.J."/>
            <person name="Shen Q."/>
            <person name="Grigoriev I.V."/>
            <person name="Kubicek C.P."/>
            <person name="Druzhinina I.S."/>
        </authorList>
    </citation>
    <scope>NUCLEOTIDE SEQUENCE [LARGE SCALE GENOMIC DNA]</scope>
    <source>
        <strain evidence="2 3">CBS 226.95</strain>
    </source>
</reference>
<dbReference type="SUPFAM" id="SSF53098">
    <property type="entry name" value="Ribonuclease H-like"/>
    <property type="match status" value="1"/>
</dbReference>
<organism evidence="2 3">
    <name type="scientific">Trichoderma harzianum CBS 226.95</name>
    <dbReference type="NCBI Taxonomy" id="983964"/>
    <lineage>
        <taxon>Eukaryota</taxon>
        <taxon>Fungi</taxon>
        <taxon>Dikarya</taxon>
        <taxon>Ascomycota</taxon>
        <taxon>Pezizomycotina</taxon>
        <taxon>Sordariomycetes</taxon>
        <taxon>Hypocreomycetidae</taxon>
        <taxon>Hypocreales</taxon>
        <taxon>Hypocreaceae</taxon>
        <taxon>Trichoderma</taxon>
    </lineage>
</organism>
<dbReference type="PANTHER" id="PTHR47611:SF1">
    <property type="entry name" value="CCHC-TYPE DOMAIN-CONTAINING PROTEIN"/>
    <property type="match status" value="1"/>
</dbReference>
<dbReference type="InterPro" id="IPR008906">
    <property type="entry name" value="HATC_C_dom"/>
</dbReference>
<dbReference type="GeneID" id="36620052"/>
<feature type="non-terminal residue" evidence="2">
    <location>
        <position position="1"/>
    </location>
</feature>
<keyword evidence="3" id="KW-1185">Reference proteome</keyword>